<comment type="caution">
    <text evidence="10">The sequence shown here is derived from an EMBL/GenBank/DDBJ whole genome shotgun (WGS) entry which is preliminary data.</text>
</comment>
<keyword evidence="7" id="KW-0813">Transport</keyword>
<organism evidence="10 11">
    <name type="scientific">Lymnaea stagnalis</name>
    <name type="common">Great pond snail</name>
    <name type="synonym">Helix stagnalis</name>
    <dbReference type="NCBI Taxonomy" id="6523"/>
    <lineage>
        <taxon>Eukaryota</taxon>
        <taxon>Metazoa</taxon>
        <taxon>Spiralia</taxon>
        <taxon>Lophotrochozoa</taxon>
        <taxon>Mollusca</taxon>
        <taxon>Gastropoda</taxon>
        <taxon>Heterobranchia</taxon>
        <taxon>Euthyneura</taxon>
        <taxon>Panpulmonata</taxon>
        <taxon>Hygrophila</taxon>
        <taxon>Lymnaeoidea</taxon>
        <taxon>Lymnaeidae</taxon>
        <taxon>Lymnaea</taxon>
    </lineage>
</organism>
<proteinExistence type="inferred from homology"/>
<comment type="subcellular location">
    <subcellularLocation>
        <location evidence="1 7">Membrane</location>
        <topology evidence="1 7">Multi-pass membrane protein</topology>
    </subcellularLocation>
</comment>
<dbReference type="AlphaFoldDB" id="A0AAV2IHC7"/>
<sequence>MMSKRPNNNVSVVDGVEDTLSTFSAISKSNKGDNDLEQDGIEDKSESTISRHRTTVTLCILMTEMFERLAFYSVSANMVLYCTSKLGFSTVDATTTSLVFSALANLFPVLGGYVADSWTGRFRTIVFSVLLNLLAMVLIQTSSVEFNTWFEVDLNQVRKQRPSRLVLYVRVDICLRKAKRSFYLVGLLLLTLGTGGIKANISPFGAEQLESLGKEAVQSFFNWFYWVINAGALLAYSGVAYLQQNESFAWGLFVPLVATVTELLVFLAPCRLYVKTRPNGSKLSHCFRSKLSHCSRSKLSHCSRSELSHCSRSKLFGGDTSDVIVDGLAGVIAVLPFCFLVIVYYTIYSQTTSSFFVQSERMDVGLGPVNIPAAMLNTVGNISIIILIPVIDRFFYPCMKKVGLPLTHLKRIGIGMILALLAVVVAGIVEIYRKDVMHQPGGSHVQVLANENFTASSLSVFAQVPQFALIGASEIFTSVTCLEFAYTQAPVSLQGLLTGLFLAAWGFGNLLSMGILLVVEEATRADPWYGDEINNLKMENFMFLLAGLMAVNFLVFCGAAHVYRTIPTGTDDGSLDQALKHGSGRETSSDDDGQLFHASTETIVTGCSSAVAGSRENVVPSQCAPVDSSRENTLSSQCAPVDSSRENTVPSQCAAVDSSRENGIVCKTMTTENGMDCYQNTASDLTNENTHQLIFVRL</sequence>
<feature type="transmembrane region" description="Helical" evidence="9">
    <location>
        <begin position="323"/>
        <end position="347"/>
    </location>
</feature>
<keyword evidence="4" id="KW-0653">Protein transport</keyword>
<dbReference type="GO" id="GO:0006857">
    <property type="term" value="P:oligopeptide transport"/>
    <property type="evidence" value="ECO:0007669"/>
    <property type="project" value="InterPro"/>
</dbReference>
<feature type="transmembrane region" description="Helical" evidence="9">
    <location>
        <begin position="367"/>
        <end position="391"/>
    </location>
</feature>
<accession>A0AAV2IHC7</accession>
<evidence type="ECO:0000256" key="2">
    <source>
        <dbReference type="ARBA" id="ARBA00005982"/>
    </source>
</evidence>
<name>A0AAV2IHC7_LYMST</name>
<protein>
    <submittedName>
        <fullName evidence="10">Uncharacterized protein</fullName>
    </submittedName>
</protein>
<feature type="transmembrane region" description="Helical" evidence="9">
    <location>
        <begin position="222"/>
        <end position="242"/>
    </location>
</feature>
<evidence type="ECO:0000313" key="10">
    <source>
        <dbReference type="EMBL" id="CAL1546200.1"/>
    </source>
</evidence>
<evidence type="ECO:0000256" key="3">
    <source>
        <dbReference type="ARBA" id="ARBA00022692"/>
    </source>
</evidence>
<keyword evidence="11" id="KW-1185">Reference proteome</keyword>
<gene>
    <name evidence="10" type="ORF">GSLYS_00019577001</name>
</gene>
<dbReference type="Pfam" id="PF00854">
    <property type="entry name" value="PTR2"/>
    <property type="match status" value="1"/>
</dbReference>
<evidence type="ECO:0000256" key="7">
    <source>
        <dbReference type="RuleBase" id="RU003755"/>
    </source>
</evidence>
<evidence type="ECO:0000256" key="8">
    <source>
        <dbReference type="SAM" id="MobiDB-lite"/>
    </source>
</evidence>
<dbReference type="PANTHER" id="PTHR11654">
    <property type="entry name" value="OLIGOPEPTIDE TRANSPORTER-RELATED"/>
    <property type="match status" value="1"/>
</dbReference>
<feature type="transmembrane region" description="Helical" evidence="9">
    <location>
        <begin position="496"/>
        <end position="519"/>
    </location>
</feature>
<evidence type="ECO:0000256" key="1">
    <source>
        <dbReference type="ARBA" id="ARBA00004141"/>
    </source>
</evidence>
<dbReference type="PROSITE" id="PS01023">
    <property type="entry name" value="PTR2_2"/>
    <property type="match status" value="1"/>
</dbReference>
<dbReference type="InterPro" id="IPR018456">
    <property type="entry name" value="PTR2_symporter_CS"/>
</dbReference>
<reference evidence="10 11" key="1">
    <citation type="submission" date="2024-04" db="EMBL/GenBank/DDBJ databases">
        <authorList>
            <consortium name="Genoscope - CEA"/>
            <person name="William W."/>
        </authorList>
    </citation>
    <scope>NUCLEOTIDE SEQUENCE [LARGE SCALE GENOMIC DNA]</scope>
</reference>
<feature type="transmembrane region" description="Helical" evidence="9">
    <location>
        <begin position="248"/>
        <end position="274"/>
    </location>
</feature>
<evidence type="ECO:0000256" key="5">
    <source>
        <dbReference type="ARBA" id="ARBA00022989"/>
    </source>
</evidence>
<feature type="transmembrane region" description="Helical" evidence="9">
    <location>
        <begin position="94"/>
        <end position="115"/>
    </location>
</feature>
<dbReference type="GO" id="GO:0022857">
    <property type="term" value="F:transmembrane transporter activity"/>
    <property type="evidence" value="ECO:0007669"/>
    <property type="project" value="InterPro"/>
</dbReference>
<feature type="region of interest" description="Disordered" evidence="8">
    <location>
        <begin position="574"/>
        <end position="593"/>
    </location>
</feature>
<feature type="transmembrane region" description="Helical" evidence="9">
    <location>
        <begin position="122"/>
        <end position="139"/>
    </location>
</feature>
<evidence type="ECO:0000256" key="6">
    <source>
        <dbReference type="ARBA" id="ARBA00023136"/>
    </source>
</evidence>
<feature type="transmembrane region" description="Helical" evidence="9">
    <location>
        <begin position="69"/>
        <end position="88"/>
    </location>
</feature>
<dbReference type="EMBL" id="CAXITT010000784">
    <property type="protein sequence ID" value="CAL1546200.1"/>
    <property type="molecule type" value="Genomic_DNA"/>
</dbReference>
<evidence type="ECO:0000256" key="4">
    <source>
        <dbReference type="ARBA" id="ARBA00022856"/>
    </source>
</evidence>
<feature type="transmembrane region" description="Helical" evidence="9">
    <location>
        <begin position="412"/>
        <end position="432"/>
    </location>
</feature>
<keyword evidence="4" id="KW-0571">Peptide transport</keyword>
<feature type="region of interest" description="Disordered" evidence="8">
    <location>
        <begin position="622"/>
        <end position="643"/>
    </location>
</feature>
<evidence type="ECO:0000313" key="11">
    <source>
        <dbReference type="Proteomes" id="UP001497497"/>
    </source>
</evidence>
<dbReference type="SUPFAM" id="SSF103473">
    <property type="entry name" value="MFS general substrate transporter"/>
    <property type="match status" value="1"/>
</dbReference>
<keyword evidence="6 9" id="KW-0472">Membrane</keyword>
<keyword evidence="3 7" id="KW-0812">Transmembrane</keyword>
<evidence type="ECO:0000256" key="9">
    <source>
        <dbReference type="SAM" id="Phobius"/>
    </source>
</evidence>
<dbReference type="InterPro" id="IPR000109">
    <property type="entry name" value="POT_fam"/>
</dbReference>
<keyword evidence="5 9" id="KW-1133">Transmembrane helix</keyword>
<dbReference type="Gene3D" id="1.20.1250.20">
    <property type="entry name" value="MFS general substrate transporter like domains"/>
    <property type="match status" value="1"/>
</dbReference>
<feature type="transmembrane region" description="Helical" evidence="9">
    <location>
        <begin position="540"/>
        <end position="563"/>
    </location>
</feature>
<dbReference type="Proteomes" id="UP001497497">
    <property type="component" value="Unassembled WGS sequence"/>
</dbReference>
<comment type="similarity">
    <text evidence="2 7">Belongs to the major facilitator superfamily. Proton-dependent oligopeptide transporter (POT/PTR) (TC 2.A.17) family.</text>
</comment>
<feature type="transmembrane region" description="Helical" evidence="9">
    <location>
        <begin position="182"/>
        <end position="201"/>
    </location>
</feature>
<dbReference type="InterPro" id="IPR036259">
    <property type="entry name" value="MFS_trans_sf"/>
</dbReference>
<dbReference type="GO" id="GO:0016020">
    <property type="term" value="C:membrane"/>
    <property type="evidence" value="ECO:0007669"/>
    <property type="project" value="UniProtKB-SubCell"/>
</dbReference>